<gene>
    <name evidence="2" type="ORF">AYBTSS11_LOCUS20023</name>
</gene>
<reference evidence="2" key="1">
    <citation type="submission" date="2023-10" db="EMBL/GenBank/DDBJ databases">
        <authorList>
            <person name="Domelevo Entfellner J.-B."/>
        </authorList>
    </citation>
    <scope>NUCLEOTIDE SEQUENCE</scope>
</reference>
<organism evidence="2 3">
    <name type="scientific">Sphenostylis stenocarpa</name>
    <dbReference type="NCBI Taxonomy" id="92480"/>
    <lineage>
        <taxon>Eukaryota</taxon>
        <taxon>Viridiplantae</taxon>
        <taxon>Streptophyta</taxon>
        <taxon>Embryophyta</taxon>
        <taxon>Tracheophyta</taxon>
        <taxon>Spermatophyta</taxon>
        <taxon>Magnoliopsida</taxon>
        <taxon>eudicotyledons</taxon>
        <taxon>Gunneridae</taxon>
        <taxon>Pentapetalae</taxon>
        <taxon>rosids</taxon>
        <taxon>fabids</taxon>
        <taxon>Fabales</taxon>
        <taxon>Fabaceae</taxon>
        <taxon>Papilionoideae</taxon>
        <taxon>50 kb inversion clade</taxon>
        <taxon>NPAAA clade</taxon>
        <taxon>indigoferoid/millettioid clade</taxon>
        <taxon>Phaseoleae</taxon>
        <taxon>Sphenostylis</taxon>
    </lineage>
</organism>
<evidence type="ECO:0000313" key="3">
    <source>
        <dbReference type="Proteomes" id="UP001189624"/>
    </source>
</evidence>
<evidence type="ECO:0000256" key="1">
    <source>
        <dbReference type="SAM" id="MobiDB-lite"/>
    </source>
</evidence>
<sequence length="90" mass="10232">MKTKLQNLETLTIGASFNLLPTFLIAREEYCSGDQRRCGNDNNNSDSDQRRCGSSNNTNNEKILLKRKFLNLSEDAIETNLKSLGFFLLE</sequence>
<dbReference type="Proteomes" id="UP001189624">
    <property type="component" value="Chromosome 6"/>
</dbReference>
<proteinExistence type="predicted"/>
<name>A0AA86SY78_9FABA</name>
<evidence type="ECO:0000313" key="2">
    <source>
        <dbReference type="EMBL" id="CAJ1963902.1"/>
    </source>
</evidence>
<dbReference type="EMBL" id="OY731403">
    <property type="protein sequence ID" value="CAJ1963902.1"/>
    <property type="molecule type" value="Genomic_DNA"/>
</dbReference>
<accession>A0AA86SY78</accession>
<dbReference type="AlphaFoldDB" id="A0AA86SY78"/>
<dbReference type="Gramene" id="rna-AYBTSS11_LOCUS20023">
    <property type="protein sequence ID" value="CAJ1963902.1"/>
    <property type="gene ID" value="gene-AYBTSS11_LOCUS20023"/>
</dbReference>
<keyword evidence="3" id="KW-1185">Reference proteome</keyword>
<protein>
    <submittedName>
        <fullName evidence="2">Uncharacterized protein</fullName>
    </submittedName>
</protein>
<feature type="region of interest" description="Disordered" evidence="1">
    <location>
        <begin position="33"/>
        <end position="58"/>
    </location>
</feature>